<evidence type="ECO:0000313" key="2">
    <source>
        <dbReference type="EMBL" id="PYI54011.1"/>
    </source>
</evidence>
<dbReference type="InterPro" id="IPR011048">
    <property type="entry name" value="Haem_d1_sf"/>
</dbReference>
<evidence type="ECO:0000313" key="3">
    <source>
        <dbReference type="Proteomes" id="UP000247476"/>
    </source>
</evidence>
<evidence type="ECO:0000256" key="1">
    <source>
        <dbReference type="SAM" id="SignalP"/>
    </source>
</evidence>
<dbReference type="Gene3D" id="2.130.10.10">
    <property type="entry name" value="YVTN repeat-like/Quinoprotein amine dehydrogenase"/>
    <property type="match status" value="1"/>
</dbReference>
<dbReference type="Proteomes" id="UP000247476">
    <property type="component" value="Unassembled WGS sequence"/>
</dbReference>
<feature type="signal peptide" evidence="1">
    <location>
        <begin position="1"/>
        <end position="35"/>
    </location>
</feature>
<feature type="chain" id="PRO_5016096040" evidence="1">
    <location>
        <begin position="36"/>
        <end position="393"/>
    </location>
</feature>
<sequence length="393" mass="43488">MIKTCFRQAKVSSQIAVVTVLGMLGTALVPASALAAPSEPVQASATSTVTTFTYEKTDNRIRFSQSLAALEAGPDGGYLYALSEGGKRLVSIDANAFEVVGEKTFPTFPKKLQHANGKLYVGLPDSRTVAAFDTSNGTTVAGDVYEYRLNGTWTTMAVGSEDIYYAGSSEIRKYHLMSGQDTVVTALANGQPTFDLLLDEPSQSLYVGTMDRVLKIDAATGAVTAQTSTLYRGQRLSKFGDTLYWGNQSLNAVDLRETGSHSDYMTLFADEDRVYTAFAVYNRETGAKEFEYEASTLMQRQGTDKVYLFHPNNQTLVKYDSLEALRQDSPANRIPSQSPSWGQFISSALKLSWTKPFDERFITHYVIYFLDEHKNKLGEAIAEIPKRRTRFIR</sequence>
<keyword evidence="3" id="KW-1185">Reference proteome</keyword>
<reference evidence="2 3" key="1">
    <citation type="submission" date="2018-05" db="EMBL/GenBank/DDBJ databases">
        <title>Paenibacillus flagellatus sp. nov., isolated from selenium mineral soil.</title>
        <authorList>
            <person name="Dai X."/>
        </authorList>
    </citation>
    <scope>NUCLEOTIDE SEQUENCE [LARGE SCALE GENOMIC DNA]</scope>
    <source>
        <strain evidence="2 3">DXL2</strain>
    </source>
</reference>
<dbReference type="RefSeq" id="WP_110840996.1">
    <property type="nucleotide sequence ID" value="NZ_QJVJ01000006.1"/>
</dbReference>
<protein>
    <submittedName>
        <fullName evidence="2">Uncharacterized protein</fullName>
    </submittedName>
</protein>
<gene>
    <name evidence="2" type="ORF">DLM86_15805</name>
</gene>
<dbReference type="InterPro" id="IPR015943">
    <property type="entry name" value="WD40/YVTN_repeat-like_dom_sf"/>
</dbReference>
<comment type="caution">
    <text evidence="2">The sequence shown here is derived from an EMBL/GenBank/DDBJ whole genome shotgun (WGS) entry which is preliminary data.</text>
</comment>
<accession>A0A2V5K434</accession>
<dbReference type="EMBL" id="QJVJ01000006">
    <property type="protein sequence ID" value="PYI54011.1"/>
    <property type="molecule type" value="Genomic_DNA"/>
</dbReference>
<name>A0A2V5K434_9BACL</name>
<dbReference type="OrthoDB" id="2953792at2"/>
<dbReference type="SUPFAM" id="SSF51004">
    <property type="entry name" value="C-terminal (heme d1) domain of cytochrome cd1-nitrite reductase"/>
    <property type="match status" value="1"/>
</dbReference>
<dbReference type="AlphaFoldDB" id="A0A2V5K434"/>
<organism evidence="2 3">
    <name type="scientific">Paenibacillus flagellatus</name>
    <dbReference type="NCBI Taxonomy" id="2211139"/>
    <lineage>
        <taxon>Bacteria</taxon>
        <taxon>Bacillati</taxon>
        <taxon>Bacillota</taxon>
        <taxon>Bacilli</taxon>
        <taxon>Bacillales</taxon>
        <taxon>Paenibacillaceae</taxon>
        <taxon>Paenibacillus</taxon>
    </lineage>
</organism>
<keyword evidence="1" id="KW-0732">Signal</keyword>
<proteinExistence type="predicted"/>